<accession>A0A0A7GGK4</accession>
<gene>
    <name evidence="1" type="ORF">GACE_2295</name>
</gene>
<protein>
    <submittedName>
        <fullName evidence="1">Uncharacterized protein</fullName>
    </submittedName>
</protein>
<dbReference type="AlphaFoldDB" id="A0A0A7GGK4"/>
<reference evidence="1 2" key="1">
    <citation type="journal article" date="2015" name="Appl. Environ. Microbiol.">
        <title>The Geoglobus acetivorans genome: Fe(III) reduction, acetate utilization, autotrophic growth, and degradation of aromatic compounds in a hyperthermophilic archaeon.</title>
        <authorList>
            <person name="Mardanov A.V."/>
            <person name="Slododkina G.B."/>
            <person name="Slobodkin A.I."/>
            <person name="Beletsky A.V."/>
            <person name="Gavrilov S.N."/>
            <person name="Kublanov I.V."/>
            <person name="Bonch-Osmolovskaya E.A."/>
            <person name="Skryabin K.G."/>
            <person name="Ravin N.V."/>
        </authorList>
    </citation>
    <scope>NUCLEOTIDE SEQUENCE [LARGE SCALE GENOMIC DNA]</scope>
    <source>
        <strain evidence="1 2">SBH6</strain>
    </source>
</reference>
<dbReference type="EMBL" id="CP009552">
    <property type="protein sequence ID" value="AIY90958.1"/>
    <property type="molecule type" value="Genomic_DNA"/>
</dbReference>
<dbReference type="KEGG" id="gac:GACE_2295"/>
<evidence type="ECO:0000313" key="1">
    <source>
        <dbReference type="EMBL" id="AIY90958.1"/>
    </source>
</evidence>
<dbReference type="HOGENOM" id="CLU_3147825_0_0_2"/>
<sequence>MKRRANAIEMRTQMKNAALSGMLGFATLTRNDVATKAEIKNDATISVE</sequence>
<name>A0A0A7GGK4_GEOAI</name>
<evidence type="ECO:0000313" key="2">
    <source>
        <dbReference type="Proteomes" id="UP000030624"/>
    </source>
</evidence>
<organism evidence="1 2">
    <name type="scientific">Geoglobus acetivorans</name>
    <dbReference type="NCBI Taxonomy" id="565033"/>
    <lineage>
        <taxon>Archaea</taxon>
        <taxon>Methanobacteriati</taxon>
        <taxon>Methanobacteriota</taxon>
        <taxon>Archaeoglobi</taxon>
        <taxon>Archaeoglobales</taxon>
        <taxon>Archaeoglobaceae</taxon>
        <taxon>Geoglobus</taxon>
    </lineage>
</organism>
<dbReference type="STRING" id="565033.GACE_2295"/>
<proteinExistence type="predicted"/>
<dbReference type="Proteomes" id="UP000030624">
    <property type="component" value="Chromosome"/>
</dbReference>